<protein>
    <recommendedName>
        <fullName evidence="1">DUF5615 domain-containing protein</fullName>
    </recommendedName>
</protein>
<dbReference type="KEGG" id="nmv:NITMOv2_2693"/>
<accession>A0A0K2GE22</accession>
<name>A0A0K2GE22_NITMO</name>
<organism evidence="2 3">
    <name type="scientific">Nitrospira moscoviensis</name>
    <dbReference type="NCBI Taxonomy" id="42253"/>
    <lineage>
        <taxon>Bacteria</taxon>
        <taxon>Pseudomonadati</taxon>
        <taxon>Nitrospirota</taxon>
        <taxon>Nitrospiria</taxon>
        <taxon>Nitrospirales</taxon>
        <taxon>Nitrospiraceae</taxon>
        <taxon>Nitrospira</taxon>
    </lineage>
</organism>
<evidence type="ECO:0000313" key="2">
    <source>
        <dbReference type="EMBL" id="ALA59104.1"/>
    </source>
</evidence>
<dbReference type="PATRIC" id="fig|42253.5.peg.2664"/>
<dbReference type="AlphaFoldDB" id="A0A0K2GE22"/>
<dbReference type="Proteomes" id="UP000069205">
    <property type="component" value="Chromosome"/>
</dbReference>
<reference evidence="2 3" key="1">
    <citation type="journal article" date="2015" name="Proc. Natl. Acad. Sci. U.S.A.">
        <title>Expanded metabolic versatility of ubiquitous nitrite-oxidizing bacteria from the genus Nitrospira.</title>
        <authorList>
            <person name="Koch H."/>
            <person name="Lucker S."/>
            <person name="Albertsen M."/>
            <person name="Kitzinger K."/>
            <person name="Herbold C."/>
            <person name="Spieck E."/>
            <person name="Nielsen P.H."/>
            <person name="Wagner M."/>
            <person name="Daims H."/>
        </authorList>
    </citation>
    <scope>NUCLEOTIDE SEQUENCE [LARGE SCALE GENOMIC DNA]</scope>
    <source>
        <strain evidence="2 3">NSP M-1</strain>
    </source>
</reference>
<dbReference type="Pfam" id="PF18480">
    <property type="entry name" value="DUF5615"/>
    <property type="match status" value="1"/>
</dbReference>
<feature type="domain" description="DUF5615" evidence="1">
    <location>
        <begin position="1"/>
        <end position="71"/>
    </location>
</feature>
<evidence type="ECO:0000259" key="1">
    <source>
        <dbReference type="Pfam" id="PF18480"/>
    </source>
</evidence>
<dbReference type="STRING" id="42253.NITMOv2_2693"/>
<keyword evidence="3" id="KW-1185">Reference proteome</keyword>
<dbReference type="InterPro" id="IPR041049">
    <property type="entry name" value="DUF5615"/>
</dbReference>
<sequence>MKLLFDQNLSHRLVKALCHDYPGSEHVRNIGLGEAADEAVWRYAAENGFILISKDADFHQRSFLFGHPPEIAQPRLSSGASHFAVPMSPNLPPILKGPFS</sequence>
<dbReference type="EMBL" id="CP011801">
    <property type="protein sequence ID" value="ALA59104.1"/>
    <property type="molecule type" value="Genomic_DNA"/>
</dbReference>
<proteinExistence type="predicted"/>
<gene>
    <name evidence="2" type="ORF">NITMOv2_2693</name>
</gene>
<evidence type="ECO:0000313" key="3">
    <source>
        <dbReference type="Proteomes" id="UP000069205"/>
    </source>
</evidence>